<organism evidence="2 3">
    <name type="scientific">Vibrio maritimus</name>
    <dbReference type="NCBI Taxonomy" id="990268"/>
    <lineage>
        <taxon>Bacteria</taxon>
        <taxon>Pseudomonadati</taxon>
        <taxon>Pseudomonadota</taxon>
        <taxon>Gammaproteobacteria</taxon>
        <taxon>Vibrionales</taxon>
        <taxon>Vibrionaceae</taxon>
        <taxon>Vibrio</taxon>
    </lineage>
</organism>
<gene>
    <name evidence="2" type="ORF">JCM19235_4004</name>
</gene>
<keyword evidence="3" id="KW-1185">Reference proteome</keyword>
<reference evidence="2 3" key="1">
    <citation type="submission" date="2014-09" db="EMBL/GenBank/DDBJ databases">
        <title>Vibrio maritimus JCM 19235. (C45) whole genome shotgun sequence.</title>
        <authorList>
            <person name="Sawabe T."/>
            <person name="Meirelles P."/>
            <person name="Nakanishi M."/>
            <person name="Sayaka M."/>
            <person name="Hattori M."/>
            <person name="Ohkuma M."/>
        </authorList>
    </citation>
    <scope>NUCLEOTIDE SEQUENCE [LARGE SCALE GENOMIC DNA]</scope>
    <source>
        <strain evidence="3">JCM19235</strain>
    </source>
</reference>
<dbReference type="Proteomes" id="UP000029228">
    <property type="component" value="Unassembled WGS sequence"/>
</dbReference>
<evidence type="ECO:0000256" key="1">
    <source>
        <dbReference type="SAM" id="Phobius"/>
    </source>
</evidence>
<keyword evidence="1" id="KW-1133">Transmembrane helix</keyword>
<dbReference type="EMBL" id="BBMR01000013">
    <property type="protein sequence ID" value="GAL22488.1"/>
    <property type="molecule type" value="Genomic_DNA"/>
</dbReference>
<comment type="caution">
    <text evidence="2">The sequence shown here is derived from an EMBL/GenBank/DDBJ whole genome shotgun (WGS) entry which is preliminary data.</text>
</comment>
<evidence type="ECO:0000313" key="2">
    <source>
        <dbReference type="EMBL" id="GAL22488.1"/>
    </source>
</evidence>
<protein>
    <submittedName>
        <fullName evidence="2">DedA protein</fullName>
    </submittedName>
</protein>
<accession>A0A090S6V8</accession>
<evidence type="ECO:0000313" key="3">
    <source>
        <dbReference type="Proteomes" id="UP000029228"/>
    </source>
</evidence>
<dbReference type="AlphaFoldDB" id="A0A090S6V8"/>
<proteinExistence type="predicted"/>
<sequence length="103" mass="10778">MLDATQDVLIAIWNQDFDALLSPGSAVLIYILVTIFIGLESSFLPAAPLPCDSIVVLVGTLSAVGVLNPFLAFALLIIAAPWAVGLPICRDVGLTNFPLLEAG</sequence>
<feature type="transmembrane region" description="Helical" evidence="1">
    <location>
        <begin position="20"/>
        <end position="39"/>
    </location>
</feature>
<name>A0A090S6V8_9VIBR</name>
<keyword evidence="1" id="KW-0472">Membrane</keyword>
<keyword evidence="1" id="KW-0812">Transmembrane</keyword>
<dbReference type="STRING" id="990268.JCM19235_4004"/>